<keyword evidence="4" id="KW-1185">Reference proteome</keyword>
<proteinExistence type="predicted"/>
<dbReference type="GO" id="GO:0016491">
    <property type="term" value="F:oxidoreductase activity"/>
    <property type="evidence" value="ECO:0007669"/>
    <property type="project" value="UniProtKB-KW"/>
</dbReference>
<dbReference type="InterPro" id="IPR051267">
    <property type="entry name" value="STEAP_metalloreductase"/>
</dbReference>
<accession>A0A1R4GK82</accession>
<gene>
    <name evidence="3" type="ORF">CZ674_12695</name>
</gene>
<reference evidence="3 4" key="1">
    <citation type="submission" date="2017-02" db="EMBL/GenBank/DDBJ databases">
        <authorList>
            <person name="Peterson S.W."/>
        </authorList>
    </citation>
    <scope>NUCLEOTIDE SEQUENCE [LARGE SCALE GENOMIC DNA]</scope>
    <source>
        <strain evidence="3 4">LMG 22410</strain>
    </source>
</reference>
<evidence type="ECO:0000256" key="1">
    <source>
        <dbReference type="ARBA" id="ARBA00023002"/>
    </source>
</evidence>
<evidence type="ECO:0000313" key="3">
    <source>
        <dbReference type="EMBL" id="SJM68569.1"/>
    </source>
</evidence>
<name>A0A1R4GK82_9MICO</name>
<dbReference type="InterPro" id="IPR028939">
    <property type="entry name" value="P5C_Rdtase_cat_N"/>
</dbReference>
<feature type="domain" description="Pyrroline-5-carboxylate reductase catalytic N-terminal" evidence="2">
    <location>
        <begin position="10"/>
        <end position="98"/>
    </location>
</feature>
<dbReference type="SUPFAM" id="SSF51735">
    <property type="entry name" value="NAD(P)-binding Rossmann-fold domains"/>
    <property type="match status" value="1"/>
</dbReference>
<dbReference type="Pfam" id="PF03807">
    <property type="entry name" value="F420_oxidored"/>
    <property type="match status" value="1"/>
</dbReference>
<dbReference type="Proteomes" id="UP000195787">
    <property type="component" value="Unassembled WGS sequence"/>
</dbReference>
<keyword evidence="1" id="KW-0560">Oxidoreductase</keyword>
<dbReference type="RefSeq" id="WP_234988587.1">
    <property type="nucleotide sequence ID" value="NZ_FUHU01000045.1"/>
</dbReference>
<evidence type="ECO:0000259" key="2">
    <source>
        <dbReference type="Pfam" id="PF03807"/>
    </source>
</evidence>
<dbReference type="GeneID" id="303174067"/>
<dbReference type="Gene3D" id="3.40.50.720">
    <property type="entry name" value="NAD(P)-binding Rossmann-like Domain"/>
    <property type="match status" value="1"/>
</dbReference>
<dbReference type="InterPro" id="IPR036291">
    <property type="entry name" value="NAD(P)-bd_dom_sf"/>
</dbReference>
<dbReference type="AlphaFoldDB" id="A0A1R4GK82"/>
<evidence type="ECO:0000313" key="4">
    <source>
        <dbReference type="Proteomes" id="UP000195787"/>
    </source>
</evidence>
<dbReference type="EMBL" id="FUHU01000045">
    <property type="protein sequence ID" value="SJM68569.1"/>
    <property type="molecule type" value="Genomic_DNA"/>
</dbReference>
<sequence>MAAADSLDVIGIIGAGKLGKALGQRSVAAGHRTLMAGSGDAGAIRGHLQLAVPGAEAGTVDEVIEAADVVILALPLAQHGVLPASALAGKVVVDAMNYWWESDGIRDEYADPLTSTSEIVQSTFSDARVVKAFNHVGYHDVEDLWADAGSPDRIAVAIAGDDADAVARVGRVVDSFGFDPLPIGALRQGVMLEPNTMAFGASEDADGLQRVMAMFPKTARGRAVLAARGGHI</sequence>
<protein>
    <submittedName>
        <fullName evidence="3">Predicted dinucleotide-binding enzymes</fullName>
    </submittedName>
</protein>
<organism evidence="3 4">
    <name type="scientific">Agrococcus casei LMG 22410</name>
    <dbReference type="NCBI Taxonomy" id="1255656"/>
    <lineage>
        <taxon>Bacteria</taxon>
        <taxon>Bacillati</taxon>
        <taxon>Actinomycetota</taxon>
        <taxon>Actinomycetes</taxon>
        <taxon>Micrococcales</taxon>
        <taxon>Microbacteriaceae</taxon>
        <taxon>Agrococcus</taxon>
    </lineage>
</organism>
<dbReference type="PANTHER" id="PTHR14239">
    <property type="entry name" value="DUDULIN-RELATED"/>
    <property type="match status" value="1"/>
</dbReference>